<comment type="caution">
    <text evidence="2">The sequence shown here is derived from an EMBL/GenBank/DDBJ whole genome shotgun (WGS) entry which is preliminary data.</text>
</comment>
<dbReference type="EMBL" id="CAJRAY010000080">
    <property type="protein sequence ID" value="CAG5091190.1"/>
    <property type="molecule type" value="Genomic_DNA"/>
</dbReference>
<evidence type="ECO:0008006" key="4">
    <source>
        <dbReference type="Google" id="ProtNLM"/>
    </source>
</evidence>
<evidence type="ECO:0000256" key="1">
    <source>
        <dbReference type="SAM" id="MobiDB-lite"/>
    </source>
</evidence>
<dbReference type="RefSeq" id="WP_213485460.1">
    <property type="nucleotide sequence ID" value="NZ_CAJRAY010000080.1"/>
</dbReference>
<proteinExistence type="predicted"/>
<sequence length="160" mass="17072">MNHYTHLPGNRGFTQPPGAGAPFPGGPQAGPPADPFAGPPAYLQSVQYPGLIPAQGAAKPGGLPNLADLKLIIDRMGGIEGILSTIQKVQKIVGTVQQFAPMIKLLAGSLGSKKTAAAASTNTERRPRRRRRRGGRRPRSGRARRGSRRRAGIRSFDEMF</sequence>
<name>A0ABM8V778_THEXY</name>
<feature type="region of interest" description="Disordered" evidence="1">
    <location>
        <begin position="113"/>
        <end position="160"/>
    </location>
</feature>
<accession>A0ABM8V778</accession>
<evidence type="ECO:0000313" key="3">
    <source>
        <dbReference type="Proteomes" id="UP000681526"/>
    </source>
</evidence>
<feature type="region of interest" description="Disordered" evidence="1">
    <location>
        <begin position="1"/>
        <end position="35"/>
    </location>
</feature>
<feature type="compositionally biased region" description="Basic residues" evidence="1">
    <location>
        <begin position="126"/>
        <end position="152"/>
    </location>
</feature>
<reference evidence="2 3" key="1">
    <citation type="submission" date="2021-04" db="EMBL/GenBank/DDBJ databases">
        <authorList>
            <person name="Rakotoarivonina H."/>
        </authorList>
    </citation>
    <scope>NUCLEOTIDE SEQUENCE [LARGE SCALE GENOMIC DNA]</scope>
    <source>
        <strain evidence="2 3">XE</strain>
    </source>
</reference>
<gene>
    <name evidence="2" type="primary">txxe 3036</name>
    <name evidence="2" type="ORF">TXXE_15190</name>
</gene>
<keyword evidence="3" id="KW-1185">Reference proteome</keyword>
<dbReference type="Proteomes" id="UP000681526">
    <property type="component" value="Unassembled WGS sequence"/>
</dbReference>
<organism evidence="2 3">
    <name type="scientific">Thermobacillus xylanilyticus</name>
    <dbReference type="NCBI Taxonomy" id="76633"/>
    <lineage>
        <taxon>Bacteria</taxon>
        <taxon>Bacillati</taxon>
        <taxon>Bacillota</taxon>
        <taxon>Bacilli</taxon>
        <taxon>Bacillales</taxon>
        <taxon>Paenibacillaceae</taxon>
        <taxon>Thermobacillus</taxon>
    </lineage>
</organism>
<evidence type="ECO:0000313" key="2">
    <source>
        <dbReference type="EMBL" id="CAG5091190.1"/>
    </source>
</evidence>
<protein>
    <recommendedName>
        <fullName evidence="4">Tyrosine protein kinase</fullName>
    </recommendedName>
</protein>